<name>A0A5B7DPJ6_PORTR</name>
<protein>
    <submittedName>
        <fullName evidence="2">Uncharacterized protein</fullName>
    </submittedName>
</protein>
<evidence type="ECO:0000256" key="1">
    <source>
        <dbReference type="SAM" id="MobiDB-lite"/>
    </source>
</evidence>
<dbReference type="EMBL" id="VSRR010001169">
    <property type="protein sequence ID" value="MPC23125.1"/>
    <property type="molecule type" value="Genomic_DNA"/>
</dbReference>
<accession>A0A5B7DPJ6</accession>
<evidence type="ECO:0000313" key="2">
    <source>
        <dbReference type="EMBL" id="MPC23125.1"/>
    </source>
</evidence>
<gene>
    <name evidence="2" type="ORF">E2C01_016163</name>
</gene>
<organism evidence="2 3">
    <name type="scientific">Portunus trituberculatus</name>
    <name type="common">Swimming crab</name>
    <name type="synonym">Neptunus trituberculatus</name>
    <dbReference type="NCBI Taxonomy" id="210409"/>
    <lineage>
        <taxon>Eukaryota</taxon>
        <taxon>Metazoa</taxon>
        <taxon>Ecdysozoa</taxon>
        <taxon>Arthropoda</taxon>
        <taxon>Crustacea</taxon>
        <taxon>Multicrustacea</taxon>
        <taxon>Malacostraca</taxon>
        <taxon>Eumalacostraca</taxon>
        <taxon>Eucarida</taxon>
        <taxon>Decapoda</taxon>
        <taxon>Pleocyemata</taxon>
        <taxon>Brachyura</taxon>
        <taxon>Eubrachyura</taxon>
        <taxon>Portunoidea</taxon>
        <taxon>Portunidae</taxon>
        <taxon>Portuninae</taxon>
        <taxon>Portunus</taxon>
    </lineage>
</organism>
<feature type="region of interest" description="Disordered" evidence="1">
    <location>
        <begin position="63"/>
        <end position="86"/>
    </location>
</feature>
<reference evidence="2 3" key="1">
    <citation type="submission" date="2019-05" db="EMBL/GenBank/DDBJ databases">
        <title>Another draft genome of Portunus trituberculatus and its Hox gene families provides insights of decapod evolution.</title>
        <authorList>
            <person name="Jeong J.-H."/>
            <person name="Song I."/>
            <person name="Kim S."/>
            <person name="Choi T."/>
            <person name="Kim D."/>
            <person name="Ryu S."/>
            <person name="Kim W."/>
        </authorList>
    </citation>
    <scope>NUCLEOTIDE SEQUENCE [LARGE SCALE GENOMIC DNA]</scope>
    <source>
        <tissue evidence="2">Muscle</tissue>
    </source>
</reference>
<feature type="region of interest" description="Disordered" evidence="1">
    <location>
        <begin position="29"/>
        <end position="48"/>
    </location>
</feature>
<sequence length="121" mass="12682">MSAGHNSTIEDGGGKMKGVLDRVGQHMGRWEEEGGTGDVTKQQPVSSSTIKVTNIWQGSHQMGLNRRPRYISPVGGGRRGGLAGRGTPTVLPLRRLACGRHGTEATPLVCSFGFLLVGGSG</sequence>
<dbReference type="Proteomes" id="UP000324222">
    <property type="component" value="Unassembled WGS sequence"/>
</dbReference>
<feature type="compositionally biased region" description="Gly residues" evidence="1">
    <location>
        <begin position="74"/>
        <end position="84"/>
    </location>
</feature>
<feature type="compositionally biased region" description="Polar residues" evidence="1">
    <location>
        <begin position="39"/>
        <end position="48"/>
    </location>
</feature>
<keyword evidence="3" id="KW-1185">Reference proteome</keyword>
<dbReference type="AlphaFoldDB" id="A0A5B7DPJ6"/>
<evidence type="ECO:0000313" key="3">
    <source>
        <dbReference type="Proteomes" id="UP000324222"/>
    </source>
</evidence>
<comment type="caution">
    <text evidence="2">The sequence shown here is derived from an EMBL/GenBank/DDBJ whole genome shotgun (WGS) entry which is preliminary data.</text>
</comment>
<proteinExistence type="predicted"/>